<dbReference type="InterPro" id="IPR051016">
    <property type="entry name" value="Diverse_Substrate_AcTransf"/>
</dbReference>
<name>A0ABP5C7B0_9ACTN</name>
<dbReference type="PROSITE" id="PS51186">
    <property type="entry name" value="GNAT"/>
    <property type="match status" value="1"/>
</dbReference>
<dbReference type="Pfam" id="PF00583">
    <property type="entry name" value="Acetyltransf_1"/>
    <property type="match status" value="1"/>
</dbReference>
<dbReference type="PANTHER" id="PTHR10545">
    <property type="entry name" value="DIAMINE N-ACETYLTRANSFERASE"/>
    <property type="match status" value="1"/>
</dbReference>
<protein>
    <submittedName>
        <fullName evidence="4">GNAT family N-acetyltransferase</fullName>
    </submittedName>
</protein>
<reference evidence="5" key="1">
    <citation type="journal article" date="2019" name="Int. J. Syst. Evol. Microbiol.">
        <title>The Global Catalogue of Microorganisms (GCM) 10K type strain sequencing project: providing services to taxonomists for standard genome sequencing and annotation.</title>
        <authorList>
            <consortium name="The Broad Institute Genomics Platform"/>
            <consortium name="The Broad Institute Genome Sequencing Center for Infectious Disease"/>
            <person name="Wu L."/>
            <person name="Ma J."/>
        </authorList>
    </citation>
    <scope>NUCLEOTIDE SEQUENCE [LARGE SCALE GENOMIC DNA]</scope>
    <source>
        <strain evidence="5">JCM 15309</strain>
    </source>
</reference>
<gene>
    <name evidence="4" type="ORF">GCM10009798_18010</name>
</gene>
<dbReference type="CDD" id="cd04301">
    <property type="entry name" value="NAT_SF"/>
    <property type="match status" value="1"/>
</dbReference>
<sequence length="163" mass="18312">MPPQTTATDVRIRRAEVDDAPLVHTMLVELATHENTADAVHATVDDWRRMLAEPSVVVLLAFADDRPVGYVSGIRQLNLWVGRDIFALDDLYVRSDARDHGVGGQLMAALAEHAEHDRLVITWGVREDNAAGHRFYRRLGASLRTKVVAAWQPSAYVDYLDRR</sequence>
<dbReference type="RefSeq" id="WP_344044426.1">
    <property type="nucleotide sequence ID" value="NZ_BAAAPB010000001.1"/>
</dbReference>
<feature type="domain" description="N-acetyltransferase" evidence="3">
    <location>
        <begin position="10"/>
        <end position="163"/>
    </location>
</feature>
<dbReference type="EMBL" id="BAAAPB010000001">
    <property type="protein sequence ID" value="GAA1958763.1"/>
    <property type="molecule type" value="Genomic_DNA"/>
</dbReference>
<evidence type="ECO:0000259" key="3">
    <source>
        <dbReference type="PROSITE" id="PS51186"/>
    </source>
</evidence>
<evidence type="ECO:0000256" key="1">
    <source>
        <dbReference type="ARBA" id="ARBA00022679"/>
    </source>
</evidence>
<dbReference type="PANTHER" id="PTHR10545:SF29">
    <property type="entry name" value="GH14572P-RELATED"/>
    <property type="match status" value="1"/>
</dbReference>
<dbReference type="Gene3D" id="3.40.630.30">
    <property type="match status" value="1"/>
</dbReference>
<dbReference type="Proteomes" id="UP001500571">
    <property type="component" value="Unassembled WGS sequence"/>
</dbReference>
<comment type="caution">
    <text evidence="4">The sequence shown here is derived from an EMBL/GenBank/DDBJ whole genome shotgun (WGS) entry which is preliminary data.</text>
</comment>
<dbReference type="InterPro" id="IPR016181">
    <property type="entry name" value="Acyl_CoA_acyltransferase"/>
</dbReference>
<proteinExistence type="predicted"/>
<keyword evidence="1" id="KW-0808">Transferase</keyword>
<keyword evidence="2" id="KW-0012">Acyltransferase</keyword>
<evidence type="ECO:0000313" key="4">
    <source>
        <dbReference type="EMBL" id="GAA1958763.1"/>
    </source>
</evidence>
<keyword evidence="5" id="KW-1185">Reference proteome</keyword>
<evidence type="ECO:0000256" key="2">
    <source>
        <dbReference type="ARBA" id="ARBA00023315"/>
    </source>
</evidence>
<evidence type="ECO:0000313" key="5">
    <source>
        <dbReference type="Proteomes" id="UP001500571"/>
    </source>
</evidence>
<organism evidence="4 5">
    <name type="scientific">Nocardioides panacihumi</name>
    <dbReference type="NCBI Taxonomy" id="400774"/>
    <lineage>
        <taxon>Bacteria</taxon>
        <taxon>Bacillati</taxon>
        <taxon>Actinomycetota</taxon>
        <taxon>Actinomycetes</taxon>
        <taxon>Propionibacteriales</taxon>
        <taxon>Nocardioidaceae</taxon>
        <taxon>Nocardioides</taxon>
    </lineage>
</organism>
<dbReference type="SUPFAM" id="SSF55729">
    <property type="entry name" value="Acyl-CoA N-acyltransferases (Nat)"/>
    <property type="match status" value="1"/>
</dbReference>
<accession>A0ABP5C7B0</accession>
<dbReference type="InterPro" id="IPR000182">
    <property type="entry name" value="GNAT_dom"/>
</dbReference>